<evidence type="ECO:0000256" key="4">
    <source>
        <dbReference type="ARBA" id="ARBA00022989"/>
    </source>
</evidence>
<keyword evidence="11" id="KW-1185">Reference proteome</keyword>
<gene>
    <name evidence="10" type="ORF">M1L60_31500</name>
</gene>
<dbReference type="Proteomes" id="UP001523369">
    <property type="component" value="Unassembled WGS sequence"/>
</dbReference>
<comment type="similarity">
    <text evidence="6">Belongs to the ThrE exporter (TC 2.A.79) family.</text>
</comment>
<evidence type="ECO:0000259" key="8">
    <source>
        <dbReference type="Pfam" id="PF06738"/>
    </source>
</evidence>
<evidence type="ECO:0000256" key="7">
    <source>
        <dbReference type="SAM" id="Phobius"/>
    </source>
</evidence>
<organism evidence="10 11">
    <name type="scientific">Paractinoplanes aksuensis</name>
    <dbReference type="NCBI Taxonomy" id="2939490"/>
    <lineage>
        <taxon>Bacteria</taxon>
        <taxon>Bacillati</taxon>
        <taxon>Actinomycetota</taxon>
        <taxon>Actinomycetes</taxon>
        <taxon>Micromonosporales</taxon>
        <taxon>Micromonosporaceae</taxon>
        <taxon>Paractinoplanes</taxon>
    </lineage>
</organism>
<evidence type="ECO:0000313" key="11">
    <source>
        <dbReference type="Proteomes" id="UP001523369"/>
    </source>
</evidence>
<evidence type="ECO:0000313" key="10">
    <source>
        <dbReference type="EMBL" id="MCO8275115.1"/>
    </source>
</evidence>
<sequence length="453" mass="46079">MAPILRRFRLRRDLLRGGPPTADLLRPVGPEVPSDAEVVQVVDLCMGVGEVLLSSGEPAGDTADTMARLAGACGLPTVDVDITFNSISMCCHRGKVAAPVTSMRIVHYRTTDLTRLAAVTDLADQVTRGRVTVEAATAALTKATAARHPYPRWVATAGWGGLAAAVAVLLGGTALIALTAFVVTALIDRLGRVLTRWGVAPFFLQLTGGLVATLATVGVFATGILPPGTQPSLVIAAGITALLSGLSVMSAVRDALSGYYVTAAGRAAEVALLSAGLLSGVILGLKLGLEFGIGLDPAQTVSADVAQFGLSTFAAATAAGMFALASYAPLRSLAAAAVAGGTGWAVYGALTLYADLGPATATGVAAAVVGAATGLSRRRGRVHAQVIILAGIIPLLPGLTAYRGFYQLATQQATTGLVTMTLALAIGLALAAGVALGDFLTRPRPRNRRAVRD</sequence>
<evidence type="ECO:0000256" key="3">
    <source>
        <dbReference type="ARBA" id="ARBA00022692"/>
    </source>
</evidence>
<evidence type="ECO:0000259" key="9">
    <source>
        <dbReference type="Pfam" id="PF12821"/>
    </source>
</evidence>
<feature type="transmembrane region" description="Helical" evidence="7">
    <location>
        <begin position="417"/>
        <end position="440"/>
    </location>
</feature>
<dbReference type="InterPro" id="IPR024528">
    <property type="entry name" value="ThrE_2"/>
</dbReference>
<feature type="transmembrane region" description="Helical" evidence="7">
    <location>
        <begin position="264"/>
        <end position="285"/>
    </location>
</feature>
<feature type="transmembrane region" description="Helical" evidence="7">
    <location>
        <begin position="159"/>
        <end position="187"/>
    </location>
</feature>
<dbReference type="RefSeq" id="WP_253241183.1">
    <property type="nucleotide sequence ID" value="NZ_JAMYJR010000034.1"/>
</dbReference>
<dbReference type="Pfam" id="PF06738">
    <property type="entry name" value="ThrE"/>
    <property type="match status" value="1"/>
</dbReference>
<keyword evidence="5 7" id="KW-0472">Membrane</keyword>
<feature type="transmembrane region" description="Helical" evidence="7">
    <location>
        <begin position="305"/>
        <end position="325"/>
    </location>
</feature>
<dbReference type="PANTHER" id="PTHR34390">
    <property type="entry name" value="UPF0442 PROTEIN YJJB-RELATED"/>
    <property type="match status" value="1"/>
</dbReference>
<keyword evidence="3 7" id="KW-0812">Transmembrane</keyword>
<feature type="transmembrane region" description="Helical" evidence="7">
    <location>
        <begin position="233"/>
        <end position="252"/>
    </location>
</feature>
<evidence type="ECO:0000256" key="1">
    <source>
        <dbReference type="ARBA" id="ARBA00004651"/>
    </source>
</evidence>
<evidence type="ECO:0000256" key="2">
    <source>
        <dbReference type="ARBA" id="ARBA00022475"/>
    </source>
</evidence>
<dbReference type="PANTHER" id="PTHR34390:SF2">
    <property type="entry name" value="SUCCINATE TRANSPORTER SUBUNIT YJJP-RELATED"/>
    <property type="match status" value="1"/>
</dbReference>
<dbReference type="EMBL" id="JAMYJR010000034">
    <property type="protein sequence ID" value="MCO8275115.1"/>
    <property type="molecule type" value="Genomic_DNA"/>
</dbReference>
<feature type="transmembrane region" description="Helical" evidence="7">
    <location>
        <begin position="199"/>
        <end position="221"/>
    </location>
</feature>
<name>A0ABT1DWF9_9ACTN</name>
<accession>A0ABT1DWF9</accession>
<comment type="caution">
    <text evidence="10">The sequence shown here is derived from an EMBL/GenBank/DDBJ whole genome shotgun (WGS) entry which is preliminary data.</text>
</comment>
<feature type="transmembrane region" description="Helical" evidence="7">
    <location>
        <begin position="332"/>
        <end position="350"/>
    </location>
</feature>
<evidence type="ECO:0000256" key="5">
    <source>
        <dbReference type="ARBA" id="ARBA00023136"/>
    </source>
</evidence>
<keyword evidence="4 7" id="KW-1133">Transmembrane helix</keyword>
<protein>
    <submittedName>
        <fullName evidence="10">Threonine/serine exporter family protein</fullName>
    </submittedName>
</protein>
<reference evidence="10 11" key="1">
    <citation type="submission" date="2022-06" db="EMBL/GenBank/DDBJ databases">
        <title>New Species of the Genus Actinoplanes, ActinopZanes ferrugineus.</title>
        <authorList>
            <person name="Ding P."/>
        </authorList>
    </citation>
    <scope>NUCLEOTIDE SEQUENCE [LARGE SCALE GENOMIC DNA]</scope>
    <source>
        <strain evidence="10 11">TRM88003</strain>
    </source>
</reference>
<proteinExistence type="inferred from homology"/>
<feature type="transmembrane region" description="Helical" evidence="7">
    <location>
        <begin position="387"/>
        <end position="405"/>
    </location>
</feature>
<dbReference type="InterPro" id="IPR050539">
    <property type="entry name" value="ThrE_Dicarb/AminoAcid_Exp"/>
</dbReference>
<feature type="domain" description="Threonine/Serine exporter ThrE" evidence="9">
    <location>
        <begin position="313"/>
        <end position="438"/>
    </location>
</feature>
<comment type="subcellular location">
    <subcellularLocation>
        <location evidence="1">Cell membrane</location>
        <topology evidence="1">Multi-pass membrane protein</topology>
    </subcellularLocation>
</comment>
<keyword evidence="2" id="KW-1003">Cell membrane</keyword>
<feature type="domain" description="Threonine/serine exporter-like N-terminal" evidence="8">
    <location>
        <begin position="43"/>
        <end position="287"/>
    </location>
</feature>
<dbReference type="InterPro" id="IPR010619">
    <property type="entry name" value="ThrE-like_N"/>
</dbReference>
<dbReference type="Pfam" id="PF12821">
    <property type="entry name" value="ThrE_2"/>
    <property type="match status" value="1"/>
</dbReference>
<evidence type="ECO:0000256" key="6">
    <source>
        <dbReference type="ARBA" id="ARBA00034125"/>
    </source>
</evidence>
<feature type="transmembrane region" description="Helical" evidence="7">
    <location>
        <begin position="356"/>
        <end position="375"/>
    </location>
</feature>